<feature type="region of interest" description="Disordered" evidence="1">
    <location>
        <begin position="129"/>
        <end position="267"/>
    </location>
</feature>
<evidence type="ECO:0000313" key="2">
    <source>
        <dbReference type="EMBL" id="PBK80943.1"/>
    </source>
</evidence>
<gene>
    <name evidence="2" type="ORF">ARMGADRAFT_1091693</name>
</gene>
<dbReference type="STRING" id="47427.A0A2H3CXX6"/>
<feature type="compositionally biased region" description="Polar residues" evidence="1">
    <location>
        <begin position="164"/>
        <end position="182"/>
    </location>
</feature>
<dbReference type="EMBL" id="KZ293737">
    <property type="protein sequence ID" value="PBK80943.1"/>
    <property type="molecule type" value="Genomic_DNA"/>
</dbReference>
<dbReference type="OrthoDB" id="3123182at2759"/>
<feature type="compositionally biased region" description="Basic residues" evidence="1">
    <location>
        <begin position="1"/>
        <end position="11"/>
    </location>
</feature>
<name>A0A2H3CXX6_ARMGA</name>
<organism evidence="2 3">
    <name type="scientific">Armillaria gallica</name>
    <name type="common">Bulbous honey fungus</name>
    <name type="synonym">Armillaria bulbosa</name>
    <dbReference type="NCBI Taxonomy" id="47427"/>
    <lineage>
        <taxon>Eukaryota</taxon>
        <taxon>Fungi</taxon>
        <taxon>Dikarya</taxon>
        <taxon>Basidiomycota</taxon>
        <taxon>Agaricomycotina</taxon>
        <taxon>Agaricomycetes</taxon>
        <taxon>Agaricomycetidae</taxon>
        <taxon>Agaricales</taxon>
        <taxon>Marasmiineae</taxon>
        <taxon>Physalacriaceae</taxon>
        <taxon>Armillaria</taxon>
    </lineage>
</organism>
<feature type="compositionally biased region" description="Basic and acidic residues" evidence="1">
    <location>
        <begin position="202"/>
        <end position="211"/>
    </location>
</feature>
<dbReference type="Proteomes" id="UP000217790">
    <property type="component" value="Unassembled WGS sequence"/>
</dbReference>
<feature type="compositionally biased region" description="Low complexity" evidence="1">
    <location>
        <begin position="26"/>
        <end position="36"/>
    </location>
</feature>
<dbReference type="AlphaFoldDB" id="A0A2H3CXX6"/>
<proteinExistence type="predicted"/>
<feature type="compositionally biased region" description="Polar residues" evidence="1">
    <location>
        <begin position="213"/>
        <end position="230"/>
    </location>
</feature>
<dbReference type="InParanoid" id="A0A2H3CXX6"/>
<feature type="region of interest" description="Disordered" evidence="1">
    <location>
        <begin position="1"/>
        <end position="37"/>
    </location>
</feature>
<accession>A0A2H3CXX6</accession>
<evidence type="ECO:0000313" key="3">
    <source>
        <dbReference type="Proteomes" id="UP000217790"/>
    </source>
</evidence>
<protein>
    <submittedName>
        <fullName evidence="2">Uncharacterized protein</fullName>
    </submittedName>
</protein>
<sequence length="453" mass="49594">MSSHSSHHRSTSTHPYPYQVEEPRRSTSTLASSSAPQKKTFLGRWKSTFKKEAMEALPEQGSLLSSFLTMAAKTTKDPPAIPPILHDPLLPLMQQTWQGTSYDLAWANTAQQERQFQMNIPESMLGIRQPVPCSGSMSYGTTSTFQPPPFSPEGVTPTDPEPPTQSTLPSLRGTSPYVSPSILQRPHAESRLSQSSAQRALRKPDSLHPGHQEGTTAGESPTTQRPTSGGTPLLGQPGASETRMLRRQSSTGSFKEGPLPLPTTSQEGILLGTSSMETHGEATHLPTCQLTPLTLGRALYLLSMGKLTTVPEILFCASTINLFNHFACELVEDPDWAVTPAGIDYTHYGYSYILKEEARHFACVAWNMTHPEQRVEVLPRYRCPSPDISSIAMTPEPEEDVQMAPPVRPVYAQSYPIPSYIYPRGYGLPDARGYARPFAGAGTDQPAQPPQLP</sequence>
<reference evidence="3" key="1">
    <citation type="journal article" date="2017" name="Nat. Ecol. Evol.">
        <title>Genome expansion and lineage-specific genetic innovations in the forest pathogenic fungi Armillaria.</title>
        <authorList>
            <person name="Sipos G."/>
            <person name="Prasanna A.N."/>
            <person name="Walter M.C."/>
            <person name="O'Connor E."/>
            <person name="Balint B."/>
            <person name="Krizsan K."/>
            <person name="Kiss B."/>
            <person name="Hess J."/>
            <person name="Varga T."/>
            <person name="Slot J."/>
            <person name="Riley R."/>
            <person name="Boka B."/>
            <person name="Rigling D."/>
            <person name="Barry K."/>
            <person name="Lee J."/>
            <person name="Mihaltcheva S."/>
            <person name="LaButti K."/>
            <person name="Lipzen A."/>
            <person name="Waldron R."/>
            <person name="Moloney N.M."/>
            <person name="Sperisen C."/>
            <person name="Kredics L."/>
            <person name="Vagvoelgyi C."/>
            <person name="Patrignani A."/>
            <person name="Fitzpatrick D."/>
            <person name="Nagy I."/>
            <person name="Doyle S."/>
            <person name="Anderson J.B."/>
            <person name="Grigoriev I.V."/>
            <person name="Gueldener U."/>
            <person name="Muensterkoetter M."/>
            <person name="Nagy L.G."/>
        </authorList>
    </citation>
    <scope>NUCLEOTIDE SEQUENCE [LARGE SCALE GENOMIC DNA]</scope>
    <source>
        <strain evidence="3">Ar21-2</strain>
    </source>
</reference>
<evidence type="ECO:0000256" key="1">
    <source>
        <dbReference type="SAM" id="MobiDB-lite"/>
    </source>
</evidence>
<keyword evidence="3" id="KW-1185">Reference proteome</keyword>